<comment type="caution">
    <text evidence="1">The sequence shown here is derived from an EMBL/GenBank/DDBJ whole genome shotgun (WGS) entry which is preliminary data.</text>
</comment>
<name>A0A0F9H446_9ZZZZ</name>
<dbReference type="AlphaFoldDB" id="A0A0F9H446"/>
<gene>
    <name evidence="1" type="ORF">LCGC14_1750700</name>
</gene>
<accession>A0A0F9H446</accession>
<evidence type="ECO:0000313" key="1">
    <source>
        <dbReference type="EMBL" id="KKM05775.1"/>
    </source>
</evidence>
<protein>
    <recommendedName>
        <fullName evidence="2">Peptidase M15A C-terminal domain-containing protein</fullName>
    </recommendedName>
</protein>
<dbReference type="EMBL" id="LAZR01016143">
    <property type="protein sequence ID" value="KKM05775.1"/>
    <property type="molecule type" value="Genomic_DNA"/>
</dbReference>
<proteinExistence type="predicted"/>
<organism evidence="1">
    <name type="scientific">marine sediment metagenome</name>
    <dbReference type="NCBI Taxonomy" id="412755"/>
    <lineage>
        <taxon>unclassified sequences</taxon>
        <taxon>metagenomes</taxon>
        <taxon>ecological metagenomes</taxon>
    </lineage>
</organism>
<evidence type="ECO:0008006" key="2">
    <source>
        <dbReference type="Google" id="ProtNLM"/>
    </source>
</evidence>
<sequence length="129" mass="14729">MENHADLTHGETRGMIEIAFKATVRVSILAISDPEMIRGLEVAALTAPKMVDNLILVTSQDDSTHMETSLHYVGRGWDLRIYGKRLGAIAAINSRKSSLAQEWVRRMKQLLPRWDIILEKDHIHMELQR</sequence>
<reference evidence="1" key="1">
    <citation type="journal article" date="2015" name="Nature">
        <title>Complex archaea that bridge the gap between prokaryotes and eukaryotes.</title>
        <authorList>
            <person name="Spang A."/>
            <person name="Saw J.H."/>
            <person name="Jorgensen S.L."/>
            <person name="Zaremba-Niedzwiedzka K."/>
            <person name="Martijn J."/>
            <person name="Lind A.E."/>
            <person name="van Eijk R."/>
            <person name="Schleper C."/>
            <person name="Guy L."/>
            <person name="Ettema T.J."/>
        </authorList>
    </citation>
    <scope>NUCLEOTIDE SEQUENCE</scope>
</reference>